<evidence type="ECO:0000256" key="1">
    <source>
        <dbReference type="SAM" id="MobiDB-lite"/>
    </source>
</evidence>
<evidence type="ECO:0000313" key="3">
    <source>
        <dbReference type="Proteomes" id="UP000308197"/>
    </source>
</evidence>
<name>A0A5C3PCQ8_9APHY</name>
<accession>A0A5C3PCQ8</accession>
<sequence length="183" mass="19491">MYRQDAAYHTRCTNQSQHTALEPLNHPKRGLRQGSIAPTSGAATSEYHTGIAVNRSIAAARPSPPAAVGLDKSGGWGAAEMLTPICTMLGRHHPFVCSHIKGHQSAKEDDYVVGRGSPAKVRPGSTPMYDSQVVVNPSRTSVVGGLVSVHELGPTVQPWVFGDSWFKELTVMITSGHSVVLVA</sequence>
<dbReference type="AlphaFoldDB" id="A0A5C3PCQ8"/>
<dbReference type="InParanoid" id="A0A5C3PCQ8"/>
<protein>
    <submittedName>
        <fullName evidence="2">Uncharacterized protein</fullName>
    </submittedName>
</protein>
<organism evidence="2 3">
    <name type="scientific">Polyporus arcularius HHB13444</name>
    <dbReference type="NCBI Taxonomy" id="1314778"/>
    <lineage>
        <taxon>Eukaryota</taxon>
        <taxon>Fungi</taxon>
        <taxon>Dikarya</taxon>
        <taxon>Basidiomycota</taxon>
        <taxon>Agaricomycotina</taxon>
        <taxon>Agaricomycetes</taxon>
        <taxon>Polyporales</taxon>
        <taxon>Polyporaceae</taxon>
        <taxon>Polyporus</taxon>
    </lineage>
</organism>
<evidence type="ECO:0000313" key="2">
    <source>
        <dbReference type="EMBL" id="TFK87396.1"/>
    </source>
</evidence>
<feature type="region of interest" description="Disordered" evidence="1">
    <location>
        <begin position="23"/>
        <end position="42"/>
    </location>
</feature>
<reference evidence="2 3" key="1">
    <citation type="journal article" date="2019" name="Nat. Ecol. Evol.">
        <title>Megaphylogeny resolves global patterns of mushroom evolution.</title>
        <authorList>
            <person name="Varga T."/>
            <person name="Krizsan K."/>
            <person name="Foldi C."/>
            <person name="Dima B."/>
            <person name="Sanchez-Garcia M."/>
            <person name="Sanchez-Ramirez S."/>
            <person name="Szollosi G.J."/>
            <person name="Szarkandi J.G."/>
            <person name="Papp V."/>
            <person name="Albert L."/>
            <person name="Andreopoulos W."/>
            <person name="Angelini C."/>
            <person name="Antonin V."/>
            <person name="Barry K.W."/>
            <person name="Bougher N.L."/>
            <person name="Buchanan P."/>
            <person name="Buyck B."/>
            <person name="Bense V."/>
            <person name="Catcheside P."/>
            <person name="Chovatia M."/>
            <person name="Cooper J."/>
            <person name="Damon W."/>
            <person name="Desjardin D."/>
            <person name="Finy P."/>
            <person name="Geml J."/>
            <person name="Haridas S."/>
            <person name="Hughes K."/>
            <person name="Justo A."/>
            <person name="Karasinski D."/>
            <person name="Kautmanova I."/>
            <person name="Kiss B."/>
            <person name="Kocsube S."/>
            <person name="Kotiranta H."/>
            <person name="LaButti K.M."/>
            <person name="Lechner B.E."/>
            <person name="Liimatainen K."/>
            <person name="Lipzen A."/>
            <person name="Lukacs Z."/>
            <person name="Mihaltcheva S."/>
            <person name="Morgado L.N."/>
            <person name="Niskanen T."/>
            <person name="Noordeloos M.E."/>
            <person name="Ohm R.A."/>
            <person name="Ortiz-Santana B."/>
            <person name="Ovrebo C."/>
            <person name="Racz N."/>
            <person name="Riley R."/>
            <person name="Savchenko A."/>
            <person name="Shiryaev A."/>
            <person name="Soop K."/>
            <person name="Spirin V."/>
            <person name="Szebenyi C."/>
            <person name="Tomsovsky M."/>
            <person name="Tulloss R.E."/>
            <person name="Uehling J."/>
            <person name="Grigoriev I.V."/>
            <person name="Vagvolgyi C."/>
            <person name="Papp T."/>
            <person name="Martin F.M."/>
            <person name="Miettinen O."/>
            <person name="Hibbett D.S."/>
            <person name="Nagy L.G."/>
        </authorList>
    </citation>
    <scope>NUCLEOTIDE SEQUENCE [LARGE SCALE GENOMIC DNA]</scope>
    <source>
        <strain evidence="2 3">HHB13444</strain>
    </source>
</reference>
<keyword evidence="3" id="KW-1185">Reference proteome</keyword>
<dbReference type="EMBL" id="ML211155">
    <property type="protein sequence ID" value="TFK87396.1"/>
    <property type="molecule type" value="Genomic_DNA"/>
</dbReference>
<gene>
    <name evidence="2" type="ORF">K466DRAFT_653183</name>
</gene>
<proteinExistence type="predicted"/>
<dbReference type="Proteomes" id="UP000308197">
    <property type="component" value="Unassembled WGS sequence"/>
</dbReference>